<dbReference type="GO" id="GO:0046579">
    <property type="term" value="P:positive regulation of Ras protein signal transduction"/>
    <property type="evidence" value="ECO:0007669"/>
    <property type="project" value="TreeGrafter"/>
</dbReference>
<evidence type="ECO:0000313" key="3">
    <source>
        <dbReference type="Proteomes" id="UP000030759"/>
    </source>
</evidence>
<name>A0A061IN56_CRIGR</name>
<dbReference type="InterPro" id="IPR018865">
    <property type="entry name" value="STK19-like"/>
</dbReference>
<dbReference type="PANTHER" id="PTHR15243">
    <property type="entry name" value="SERINE/THREONINE-PROTEIN KINASE 19"/>
    <property type="match status" value="1"/>
</dbReference>
<keyword evidence="2" id="KW-0418">Kinase</keyword>
<protein>
    <submittedName>
        <fullName evidence="2">Serine/threonine-protein kinase 19-like protein</fullName>
        <ecNumber evidence="2">2.7.11.1</ecNumber>
    </submittedName>
</protein>
<dbReference type="Proteomes" id="UP000030759">
    <property type="component" value="Unassembled WGS sequence"/>
</dbReference>
<gene>
    <name evidence="2" type="ORF">H671_1g2769</name>
</gene>
<dbReference type="AlphaFoldDB" id="A0A061IN56"/>
<dbReference type="GO" id="GO:0004674">
    <property type="term" value="F:protein serine/threonine kinase activity"/>
    <property type="evidence" value="ECO:0007669"/>
    <property type="project" value="UniProtKB-EC"/>
</dbReference>
<proteinExistence type="inferred from homology"/>
<dbReference type="PANTHER" id="PTHR15243:SF0">
    <property type="entry name" value="SERINE_THREONINE-PROTEIN KINASE 19"/>
    <property type="match status" value="1"/>
</dbReference>
<keyword evidence="2" id="KW-0808">Transferase</keyword>
<evidence type="ECO:0000256" key="1">
    <source>
        <dbReference type="ARBA" id="ARBA00093458"/>
    </source>
</evidence>
<organism evidence="2 3">
    <name type="scientific">Cricetulus griseus</name>
    <name type="common">Chinese hamster</name>
    <name type="synonym">Cricetulus barabensis griseus</name>
    <dbReference type="NCBI Taxonomy" id="10029"/>
    <lineage>
        <taxon>Eukaryota</taxon>
        <taxon>Metazoa</taxon>
        <taxon>Chordata</taxon>
        <taxon>Craniata</taxon>
        <taxon>Vertebrata</taxon>
        <taxon>Euteleostomi</taxon>
        <taxon>Mammalia</taxon>
        <taxon>Eutheria</taxon>
        <taxon>Euarchontoglires</taxon>
        <taxon>Glires</taxon>
        <taxon>Rodentia</taxon>
        <taxon>Myomorpha</taxon>
        <taxon>Muroidea</taxon>
        <taxon>Cricetidae</taxon>
        <taxon>Cricetinae</taxon>
        <taxon>Cricetulus</taxon>
    </lineage>
</organism>
<dbReference type="EMBL" id="KE665405">
    <property type="protein sequence ID" value="ERE88807.1"/>
    <property type="molecule type" value="Genomic_DNA"/>
</dbReference>
<reference evidence="3" key="1">
    <citation type="journal article" date="2013" name="Nat. Biotechnol.">
        <title>Chinese hamster genome sequenced from sorted chromosomes.</title>
        <authorList>
            <person name="Brinkrolf K."/>
            <person name="Rupp O."/>
            <person name="Laux H."/>
            <person name="Kollin F."/>
            <person name="Ernst W."/>
            <person name="Linke B."/>
            <person name="Kofler R."/>
            <person name="Romand S."/>
            <person name="Hesse F."/>
            <person name="Budach W.E."/>
            <person name="Galosy S."/>
            <person name="Muller D."/>
            <person name="Noll T."/>
            <person name="Wienberg J."/>
            <person name="Jostock T."/>
            <person name="Leonard M."/>
            <person name="Grillari J."/>
            <person name="Tauch A."/>
            <person name="Goesmann A."/>
            <person name="Helk B."/>
            <person name="Mott J.E."/>
            <person name="Puhler A."/>
            <person name="Borth N."/>
        </authorList>
    </citation>
    <scope>NUCLEOTIDE SEQUENCE [LARGE SCALE GENOMIC DNA]</scope>
    <source>
        <strain evidence="3">17A/GY</strain>
    </source>
</reference>
<dbReference type="EC" id="2.7.11.1" evidence="2"/>
<accession>A0A061IN56</accession>
<comment type="similarity">
    <text evidence="1">Belongs to the STK19 family.</text>
</comment>
<sequence>MRFITQLQQPGEQTPTLYLLNSCRISWMFFEKELQEQGEIRIIQLGFDLDAHGIVFTEDYRTRVLKACDGRPCAGVVQKFLASVLPACGDLSFQQDQMTQTYGFRDPEITHIPGCGQGSLLRKQSPQ</sequence>
<evidence type="ECO:0000313" key="2">
    <source>
        <dbReference type="EMBL" id="ERE88807.1"/>
    </source>
</evidence>